<feature type="domain" description="HAMP" evidence="18">
    <location>
        <begin position="204"/>
        <end position="256"/>
    </location>
</feature>
<dbReference type="GO" id="GO:0005524">
    <property type="term" value="F:ATP binding"/>
    <property type="evidence" value="ECO:0007669"/>
    <property type="project" value="UniProtKB-KW"/>
</dbReference>
<dbReference type="InterPro" id="IPR036890">
    <property type="entry name" value="HATPase_C_sf"/>
</dbReference>
<evidence type="ECO:0000256" key="3">
    <source>
        <dbReference type="ARBA" id="ARBA00012438"/>
    </source>
</evidence>
<keyword evidence="4" id="KW-1003">Cell membrane</keyword>
<dbReference type="OrthoDB" id="9806130at2"/>
<evidence type="ECO:0000256" key="14">
    <source>
        <dbReference type="SAM" id="Coils"/>
    </source>
</evidence>
<organism evidence="19 20">
    <name type="scientific">Megasphaera stantonii</name>
    <dbReference type="NCBI Taxonomy" id="2144175"/>
    <lineage>
        <taxon>Bacteria</taxon>
        <taxon>Bacillati</taxon>
        <taxon>Bacillota</taxon>
        <taxon>Negativicutes</taxon>
        <taxon>Veillonellales</taxon>
        <taxon>Veillonellaceae</taxon>
        <taxon>Megasphaera</taxon>
    </lineage>
</organism>
<keyword evidence="20" id="KW-1185">Reference proteome</keyword>
<reference evidence="19 20" key="1">
    <citation type="submission" date="2018-05" db="EMBL/GenBank/DDBJ databases">
        <title>Complete genome sequence of Megasphaera sp. AJH120T, isolated from the ceca of a chicken.</title>
        <authorList>
            <person name="Maki J."/>
            <person name="Looft T."/>
        </authorList>
    </citation>
    <scope>NUCLEOTIDE SEQUENCE [LARGE SCALE GENOMIC DNA]</scope>
    <source>
        <strain evidence="19 20">AJH120</strain>
    </source>
</reference>
<feature type="domain" description="Cyclic nucleotide-binding" evidence="16">
    <location>
        <begin position="348"/>
        <end position="386"/>
    </location>
</feature>
<accession>A0A346B2V5</accession>
<sequence>MLKIRDISLRKRMMLTNFLMVFIPVVWLTILGGVIFAGLQFTGTVRQSELALLWPEKGSSMSISYAVSSLRMKVESEESLKLEDVFEECLILEKHGIQTVIVADGRLLYITDGADEDDIRYLVQKQCGNAASAMSWNNEDFAFIYSSPRRDTVIWAAGQMPFVTSYDADDALEDVLEIVLFAVLVLSIIVIIWLGLYLSRLLSRQIIEPLAELRKAAAEIQQGNFEYPLVVPAQDELGQTCRDFDDMRKELRKVREERQKYEQNRKELIAGISHDLATPLTLLKGYASGIREGIARTPEKQRQYIDKIYDTACAMERLVDSLFLFSKLDLGRIPFSLEVVPIYRYFEDVIGETAMTLAEQGVTLTLRGHQSTAAVAIDRNQFRRVVENLLTNCVKYKTTPQADVDIVIAEEGESVVVSFVDHGVGVPAESLPKLFDSFYRTDAARTDVKKGSGLGLAIAKQIIESLHGSIWAEETKGGGLTISMRLPIAKEE</sequence>
<dbReference type="InterPro" id="IPR000595">
    <property type="entry name" value="cNMP-bd_dom"/>
</dbReference>
<evidence type="ECO:0000256" key="4">
    <source>
        <dbReference type="ARBA" id="ARBA00022475"/>
    </source>
</evidence>
<dbReference type="InterPro" id="IPR004358">
    <property type="entry name" value="Sig_transdc_His_kin-like_C"/>
</dbReference>
<dbReference type="InterPro" id="IPR036097">
    <property type="entry name" value="HisK_dim/P_sf"/>
</dbReference>
<evidence type="ECO:0000313" key="19">
    <source>
        <dbReference type="EMBL" id="AXL22448.1"/>
    </source>
</evidence>
<evidence type="ECO:0000256" key="1">
    <source>
        <dbReference type="ARBA" id="ARBA00000085"/>
    </source>
</evidence>
<evidence type="ECO:0000256" key="13">
    <source>
        <dbReference type="ARBA" id="ARBA00023136"/>
    </source>
</evidence>
<dbReference type="KEGG" id="meg:DKB62_12115"/>
<dbReference type="SMART" id="SM00388">
    <property type="entry name" value="HisKA"/>
    <property type="match status" value="1"/>
</dbReference>
<dbReference type="PROSITE" id="PS50109">
    <property type="entry name" value="HIS_KIN"/>
    <property type="match status" value="1"/>
</dbReference>
<dbReference type="InterPro" id="IPR003594">
    <property type="entry name" value="HATPase_dom"/>
</dbReference>
<keyword evidence="9 19" id="KW-0418">Kinase</keyword>
<dbReference type="Pfam" id="PF00512">
    <property type="entry name" value="HisKA"/>
    <property type="match status" value="1"/>
</dbReference>
<evidence type="ECO:0000256" key="15">
    <source>
        <dbReference type="SAM" id="Phobius"/>
    </source>
</evidence>
<dbReference type="InterPro" id="IPR003661">
    <property type="entry name" value="HisK_dim/P_dom"/>
</dbReference>
<dbReference type="PROSITE" id="PS50042">
    <property type="entry name" value="CNMP_BINDING_3"/>
    <property type="match status" value="1"/>
</dbReference>
<dbReference type="PROSITE" id="PS50885">
    <property type="entry name" value="HAMP"/>
    <property type="match status" value="1"/>
</dbReference>
<dbReference type="Proteomes" id="UP000254337">
    <property type="component" value="Chromosome"/>
</dbReference>
<dbReference type="AlphaFoldDB" id="A0A346B2V5"/>
<dbReference type="PANTHER" id="PTHR45528:SF1">
    <property type="entry name" value="SENSOR HISTIDINE KINASE CPXA"/>
    <property type="match status" value="1"/>
</dbReference>
<proteinExistence type="predicted"/>
<feature type="coiled-coil region" evidence="14">
    <location>
        <begin position="244"/>
        <end position="271"/>
    </location>
</feature>
<dbReference type="FunFam" id="3.30.565.10:FF:000006">
    <property type="entry name" value="Sensor histidine kinase WalK"/>
    <property type="match status" value="1"/>
</dbReference>
<dbReference type="GO" id="GO:0000155">
    <property type="term" value="F:phosphorelay sensor kinase activity"/>
    <property type="evidence" value="ECO:0007669"/>
    <property type="project" value="InterPro"/>
</dbReference>
<keyword evidence="14" id="KW-0175">Coiled coil</keyword>
<evidence type="ECO:0000256" key="7">
    <source>
        <dbReference type="ARBA" id="ARBA00022692"/>
    </source>
</evidence>
<dbReference type="SUPFAM" id="SSF158472">
    <property type="entry name" value="HAMP domain-like"/>
    <property type="match status" value="1"/>
</dbReference>
<evidence type="ECO:0000256" key="10">
    <source>
        <dbReference type="ARBA" id="ARBA00022840"/>
    </source>
</evidence>
<dbReference type="EC" id="2.7.13.3" evidence="3"/>
<dbReference type="PANTHER" id="PTHR45528">
    <property type="entry name" value="SENSOR HISTIDINE KINASE CPXA"/>
    <property type="match status" value="1"/>
</dbReference>
<dbReference type="SUPFAM" id="SSF47384">
    <property type="entry name" value="Homodimeric domain of signal transducing histidine kinase"/>
    <property type="match status" value="1"/>
</dbReference>
<dbReference type="GO" id="GO:0005886">
    <property type="term" value="C:plasma membrane"/>
    <property type="evidence" value="ECO:0007669"/>
    <property type="project" value="UniProtKB-SubCell"/>
</dbReference>
<feature type="domain" description="Histidine kinase" evidence="17">
    <location>
        <begin position="271"/>
        <end position="490"/>
    </location>
</feature>
<evidence type="ECO:0000256" key="5">
    <source>
        <dbReference type="ARBA" id="ARBA00022553"/>
    </source>
</evidence>
<dbReference type="InterPro" id="IPR003660">
    <property type="entry name" value="HAMP_dom"/>
</dbReference>
<evidence type="ECO:0000259" key="16">
    <source>
        <dbReference type="PROSITE" id="PS50042"/>
    </source>
</evidence>
<comment type="subcellular location">
    <subcellularLocation>
        <location evidence="2">Cell membrane</location>
        <topology evidence="2">Multi-pass membrane protein</topology>
    </subcellularLocation>
</comment>
<protein>
    <recommendedName>
        <fullName evidence="3">histidine kinase</fullName>
        <ecNumber evidence="3">2.7.13.3</ecNumber>
    </recommendedName>
</protein>
<evidence type="ECO:0000259" key="17">
    <source>
        <dbReference type="PROSITE" id="PS50109"/>
    </source>
</evidence>
<name>A0A346B2V5_9FIRM</name>
<evidence type="ECO:0000256" key="2">
    <source>
        <dbReference type="ARBA" id="ARBA00004651"/>
    </source>
</evidence>
<keyword evidence="12" id="KW-0902">Two-component regulatory system</keyword>
<dbReference type="PRINTS" id="PR00344">
    <property type="entry name" value="BCTRLSENSOR"/>
</dbReference>
<dbReference type="Gene3D" id="3.30.565.10">
    <property type="entry name" value="Histidine kinase-like ATPase, C-terminal domain"/>
    <property type="match status" value="1"/>
</dbReference>
<dbReference type="EMBL" id="CP029462">
    <property type="protein sequence ID" value="AXL22448.1"/>
    <property type="molecule type" value="Genomic_DNA"/>
</dbReference>
<keyword evidence="5" id="KW-0597">Phosphoprotein</keyword>
<keyword evidence="6" id="KW-0808">Transferase</keyword>
<evidence type="ECO:0000256" key="6">
    <source>
        <dbReference type="ARBA" id="ARBA00022679"/>
    </source>
</evidence>
<feature type="transmembrane region" description="Helical" evidence="15">
    <location>
        <begin position="21"/>
        <end position="41"/>
    </location>
</feature>
<evidence type="ECO:0000259" key="18">
    <source>
        <dbReference type="PROSITE" id="PS50885"/>
    </source>
</evidence>
<dbReference type="CDD" id="cd00082">
    <property type="entry name" value="HisKA"/>
    <property type="match status" value="1"/>
</dbReference>
<evidence type="ECO:0000256" key="9">
    <source>
        <dbReference type="ARBA" id="ARBA00022777"/>
    </source>
</evidence>
<keyword evidence="11 15" id="KW-1133">Transmembrane helix</keyword>
<evidence type="ECO:0000256" key="12">
    <source>
        <dbReference type="ARBA" id="ARBA00023012"/>
    </source>
</evidence>
<dbReference type="Pfam" id="PF00672">
    <property type="entry name" value="HAMP"/>
    <property type="match status" value="1"/>
</dbReference>
<feature type="transmembrane region" description="Helical" evidence="15">
    <location>
        <begin position="178"/>
        <end position="198"/>
    </location>
</feature>
<dbReference type="InterPro" id="IPR005467">
    <property type="entry name" value="His_kinase_dom"/>
</dbReference>
<keyword evidence="13 15" id="KW-0472">Membrane</keyword>
<evidence type="ECO:0000256" key="11">
    <source>
        <dbReference type="ARBA" id="ARBA00022989"/>
    </source>
</evidence>
<dbReference type="RefSeq" id="WP_087478511.1">
    <property type="nucleotide sequence ID" value="NZ_CAUWMV010000022.1"/>
</dbReference>
<dbReference type="CDD" id="cd06225">
    <property type="entry name" value="HAMP"/>
    <property type="match status" value="1"/>
</dbReference>
<dbReference type="SUPFAM" id="SSF55874">
    <property type="entry name" value="ATPase domain of HSP90 chaperone/DNA topoisomerase II/histidine kinase"/>
    <property type="match status" value="1"/>
</dbReference>
<keyword evidence="10" id="KW-0067">ATP-binding</keyword>
<dbReference type="InterPro" id="IPR050398">
    <property type="entry name" value="HssS/ArlS-like"/>
</dbReference>
<dbReference type="SMART" id="SM00387">
    <property type="entry name" value="HATPase_c"/>
    <property type="match status" value="1"/>
</dbReference>
<dbReference type="Pfam" id="PF02518">
    <property type="entry name" value="HATPase_c"/>
    <property type="match status" value="1"/>
</dbReference>
<gene>
    <name evidence="19" type="ORF">DKB62_12115</name>
</gene>
<evidence type="ECO:0000256" key="8">
    <source>
        <dbReference type="ARBA" id="ARBA00022741"/>
    </source>
</evidence>
<keyword evidence="7 15" id="KW-0812">Transmembrane</keyword>
<comment type="catalytic activity">
    <reaction evidence="1">
        <text>ATP + protein L-histidine = ADP + protein N-phospho-L-histidine.</text>
        <dbReference type="EC" id="2.7.13.3"/>
    </reaction>
</comment>
<dbReference type="SMART" id="SM00304">
    <property type="entry name" value="HAMP"/>
    <property type="match status" value="1"/>
</dbReference>
<dbReference type="Gene3D" id="6.10.340.10">
    <property type="match status" value="1"/>
</dbReference>
<evidence type="ECO:0000313" key="20">
    <source>
        <dbReference type="Proteomes" id="UP000254337"/>
    </source>
</evidence>
<dbReference type="Gene3D" id="1.10.287.130">
    <property type="match status" value="1"/>
</dbReference>
<keyword evidence="8" id="KW-0547">Nucleotide-binding</keyword>